<dbReference type="Pfam" id="PF00156">
    <property type="entry name" value="Pribosyltran"/>
    <property type="match status" value="1"/>
</dbReference>
<dbReference type="HAMAP" id="MF_01208">
    <property type="entry name" value="PyrE"/>
    <property type="match status" value="1"/>
</dbReference>
<evidence type="ECO:0000256" key="6">
    <source>
        <dbReference type="HAMAP-Rule" id="MF_01208"/>
    </source>
</evidence>
<dbReference type="InterPro" id="IPR029057">
    <property type="entry name" value="PRTase-like"/>
</dbReference>
<dbReference type="UniPathway" id="UPA00070">
    <property type="reaction ID" value="UER00119"/>
</dbReference>
<dbReference type="InterPro" id="IPR023031">
    <property type="entry name" value="OPRT"/>
</dbReference>
<dbReference type="SUPFAM" id="SSF53271">
    <property type="entry name" value="PRTase-like"/>
    <property type="match status" value="1"/>
</dbReference>
<evidence type="ECO:0000256" key="5">
    <source>
        <dbReference type="ARBA" id="ARBA00022975"/>
    </source>
</evidence>
<evidence type="ECO:0000256" key="4">
    <source>
        <dbReference type="ARBA" id="ARBA00022679"/>
    </source>
</evidence>
<dbReference type="Proteomes" id="UP000178509">
    <property type="component" value="Unassembled WGS sequence"/>
</dbReference>
<dbReference type="Gene3D" id="3.40.50.2020">
    <property type="match status" value="1"/>
</dbReference>
<comment type="pathway">
    <text evidence="1 6">Pyrimidine metabolism; UMP biosynthesis via de novo pathway; UMP from orotate: step 1/2.</text>
</comment>
<keyword evidence="6" id="KW-0460">Magnesium</keyword>
<feature type="binding site" evidence="6">
    <location>
        <position position="155"/>
    </location>
    <ligand>
        <name>orotate</name>
        <dbReference type="ChEBI" id="CHEBI:30839"/>
    </ligand>
</feature>
<dbReference type="GO" id="GO:0044205">
    <property type="term" value="P:'de novo' UMP biosynthetic process"/>
    <property type="evidence" value="ECO:0007669"/>
    <property type="project" value="UniProtKB-UniRule"/>
</dbReference>
<evidence type="ECO:0000256" key="3">
    <source>
        <dbReference type="ARBA" id="ARBA00022676"/>
    </source>
</evidence>
<dbReference type="AlphaFoldDB" id="A0A1G2HIQ9"/>
<reference evidence="8 9" key="1">
    <citation type="journal article" date="2016" name="Nat. Commun.">
        <title>Thousands of microbial genomes shed light on interconnected biogeochemical processes in an aquifer system.</title>
        <authorList>
            <person name="Anantharaman K."/>
            <person name="Brown C.T."/>
            <person name="Hug L.A."/>
            <person name="Sharon I."/>
            <person name="Castelle C.J."/>
            <person name="Probst A.J."/>
            <person name="Thomas B.C."/>
            <person name="Singh A."/>
            <person name="Wilkins M.J."/>
            <person name="Karaoz U."/>
            <person name="Brodie E.L."/>
            <person name="Williams K.H."/>
            <person name="Hubbard S.S."/>
            <person name="Banfield J.F."/>
        </authorList>
    </citation>
    <scope>NUCLEOTIDE SEQUENCE [LARGE SCALE GENOMIC DNA]</scope>
</reference>
<dbReference type="InterPro" id="IPR000836">
    <property type="entry name" value="PRTase_dom"/>
</dbReference>
<accession>A0A1G2HIQ9</accession>
<keyword evidence="4 6" id="KW-0808">Transferase</keyword>
<keyword evidence="5 6" id="KW-0665">Pyrimidine biosynthesis</keyword>
<feature type="binding site" description="in other chain" evidence="6">
    <location>
        <position position="98"/>
    </location>
    <ligand>
        <name>5-phospho-alpha-D-ribose 1-diphosphate</name>
        <dbReference type="ChEBI" id="CHEBI:58017"/>
        <note>ligand shared between dimeric partners</note>
    </ligand>
</feature>
<dbReference type="STRING" id="1802164.A3H51_01805"/>
<comment type="caution">
    <text evidence="8">The sequence shown here is derived from an EMBL/GenBank/DDBJ whole genome shotgun (WGS) entry which is preliminary data.</text>
</comment>
<evidence type="ECO:0000259" key="7">
    <source>
        <dbReference type="Pfam" id="PF00156"/>
    </source>
</evidence>
<dbReference type="CDD" id="cd06223">
    <property type="entry name" value="PRTases_typeI"/>
    <property type="match status" value="1"/>
</dbReference>
<dbReference type="EC" id="2.4.2.10" evidence="2 6"/>
<feature type="binding site" description="in other chain" evidence="6">
    <location>
        <begin position="123"/>
        <end position="131"/>
    </location>
    <ligand>
        <name>5-phospho-alpha-D-ribose 1-diphosphate</name>
        <dbReference type="ChEBI" id="CHEBI:58017"/>
        <note>ligand shared between dimeric partners</note>
    </ligand>
</feature>
<sequence>MEEKEALQIFNEVGAIITDGHFVYASGKHGKVYINKDAIYPRTAHICRLCYAIAEKFANDNINVVAAPAVGGVILSQWVAHFLSQIDGYEVLSIYAEKSEDSSFVFRRGYNKLISGRNILVVEDVITTGNSVKKVIEAVRVAGGNVVGVGALCNRAQVTAQDIGNVPRLRSLVNMKLDTWDLSQCPLCKQNIPINTEFGRGNHF</sequence>
<comment type="cofactor">
    <cofactor evidence="6">
        <name>Mg(2+)</name>
        <dbReference type="ChEBI" id="CHEBI:18420"/>
    </cofactor>
</comment>
<comment type="similarity">
    <text evidence="6">Belongs to the purine/pyrimidine phosphoribosyltransferase family. PyrE subfamily.</text>
</comment>
<organism evidence="8 9">
    <name type="scientific">Candidatus Spechtbacteria bacterium RIFCSPLOWO2_02_FULL_38_8</name>
    <dbReference type="NCBI Taxonomy" id="1802164"/>
    <lineage>
        <taxon>Bacteria</taxon>
        <taxon>Candidatus Spechtiibacteriota</taxon>
    </lineage>
</organism>
<dbReference type="PANTHER" id="PTHR19278:SF9">
    <property type="entry name" value="URIDINE 5'-MONOPHOSPHATE SYNTHASE"/>
    <property type="match status" value="1"/>
</dbReference>
<keyword evidence="3 6" id="KW-0328">Glycosyltransferase</keyword>
<evidence type="ECO:0000313" key="8">
    <source>
        <dbReference type="EMBL" id="OGZ61768.1"/>
    </source>
</evidence>
<evidence type="ECO:0000256" key="1">
    <source>
        <dbReference type="ARBA" id="ARBA00004889"/>
    </source>
</evidence>
<comment type="subunit">
    <text evidence="6">Homodimer.</text>
</comment>
<comment type="catalytic activity">
    <reaction evidence="6">
        <text>orotidine 5'-phosphate + diphosphate = orotate + 5-phospho-alpha-D-ribose 1-diphosphate</text>
        <dbReference type="Rhea" id="RHEA:10380"/>
        <dbReference type="ChEBI" id="CHEBI:30839"/>
        <dbReference type="ChEBI" id="CHEBI:33019"/>
        <dbReference type="ChEBI" id="CHEBI:57538"/>
        <dbReference type="ChEBI" id="CHEBI:58017"/>
        <dbReference type="EC" id="2.4.2.10"/>
    </reaction>
</comment>
<comment type="caution">
    <text evidence="6">Lacks conserved residue(s) required for the propagation of feature annotation.</text>
</comment>
<dbReference type="GO" id="GO:0019856">
    <property type="term" value="P:pyrimidine nucleobase biosynthetic process"/>
    <property type="evidence" value="ECO:0007669"/>
    <property type="project" value="TreeGrafter"/>
</dbReference>
<feature type="binding site" evidence="6">
    <location>
        <position position="127"/>
    </location>
    <ligand>
        <name>orotate</name>
        <dbReference type="ChEBI" id="CHEBI:30839"/>
    </ligand>
</feature>
<dbReference type="EMBL" id="MHOJ01000036">
    <property type="protein sequence ID" value="OGZ61768.1"/>
    <property type="molecule type" value="Genomic_DNA"/>
</dbReference>
<dbReference type="GO" id="GO:0000287">
    <property type="term" value="F:magnesium ion binding"/>
    <property type="evidence" value="ECO:0007669"/>
    <property type="project" value="UniProtKB-UniRule"/>
</dbReference>
<dbReference type="PANTHER" id="PTHR19278">
    <property type="entry name" value="OROTATE PHOSPHORIBOSYLTRANSFERASE"/>
    <property type="match status" value="1"/>
</dbReference>
<protein>
    <recommendedName>
        <fullName evidence="2 6">Orotate phosphoribosyltransferase</fullName>
        <shortName evidence="6">OPRT</shortName>
        <shortName evidence="6">OPRTase</shortName>
        <ecNumber evidence="2 6">2.4.2.10</ecNumber>
    </recommendedName>
</protein>
<comment type="function">
    <text evidence="6">Catalyzes the transfer of a ribosyl phosphate group from 5-phosphoribose 1-diphosphate to orotate, leading to the formation of orotidine monophosphate (OMP).</text>
</comment>
<evidence type="ECO:0000256" key="2">
    <source>
        <dbReference type="ARBA" id="ARBA00011971"/>
    </source>
</evidence>
<feature type="domain" description="Phosphoribosyltransferase" evidence="7">
    <location>
        <begin position="43"/>
        <end position="176"/>
    </location>
</feature>
<name>A0A1G2HIQ9_9BACT</name>
<gene>
    <name evidence="6" type="primary">pyrE</name>
    <name evidence="8" type="ORF">A3H51_01805</name>
</gene>
<dbReference type="GO" id="GO:0004588">
    <property type="term" value="F:orotate phosphoribosyltransferase activity"/>
    <property type="evidence" value="ECO:0007669"/>
    <property type="project" value="UniProtKB-UniRule"/>
</dbReference>
<proteinExistence type="inferred from homology"/>
<evidence type="ECO:0000313" key="9">
    <source>
        <dbReference type="Proteomes" id="UP000178509"/>
    </source>
</evidence>